<evidence type="ECO:0000313" key="2">
    <source>
        <dbReference type="EMBL" id="KAG5446100.1"/>
    </source>
</evidence>
<protein>
    <submittedName>
        <fullName evidence="2">Uncharacterized protein</fullName>
    </submittedName>
</protein>
<dbReference type="EMBL" id="NIRI02000056">
    <property type="protein sequence ID" value="KAG5446100.1"/>
    <property type="molecule type" value="Genomic_DNA"/>
</dbReference>
<dbReference type="AlphaFoldDB" id="A0A8T1MAE8"/>
<dbReference type="Proteomes" id="UP000286415">
    <property type="component" value="Unassembled WGS sequence"/>
</dbReference>
<sequence>MTAPNVDSTCARRRPSDHLSLYAPRPPKCNFELKHLSSMPQYVTQPRESVPCSSQDKWTLLRPPHNYMTSTSNFTYRKLGETSHPQIPAASSDPYVLSPFCSHTSPNCGPFSGVTHPPTPAISSCTISLSTSDDVNDLASQNTSHFPNTSKCTADF</sequence>
<gene>
    <name evidence="2" type="ORF">CSKR_203390</name>
</gene>
<comment type="caution">
    <text evidence="2">The sequence shown here is derived from an EMBL/GenBank/DDBJ whole genome shotgun (WGS) entry which is preliminary data.</text>
</comment>
<feature type="region of interest" description="Disordered" evidence="1">
    <location>
        <begin position="1"/>
        <end position="21"/>
    </location>
</feature>
<name>A0A8T1MAE8_CLOSI</name>
<reference evidence="2 3" key="2">
    <citation type="journal article" date="2021" name="Genomics">
        <title>High-quality reference genome for Clonorchis sinensis.</title>
        <authorList>
            <person name="Young N.D."/>
            <person name="Stroehlein A.J."/>
            <person name="Kinkar L."/>
            <person name="Wang T."/>
            <person name="Sohn W.M."/>
            <person name="Chang B.C.H."/>
            <person name="Kaur P."/>
            <person name="Weisz D."/>
            <person name="Dudchenko O."/>
            <person name="Aiden E.L."/>
            <person name="Korhonen P.K."/>
            <person name="Gasser R.B."/>
        </authorList>
    </citation>
    <scope>NUCLEOTIDE SEQUENCE [LARGE SCALE GENOMIC DNA]</scope>
    <source>
        <strain evidence="2">Cs-k2</strain>
    </source>
</reference>
<proteinExistence type="predicted"/>
<accession>A0A8T1MAE8</accession>
<keyword evidence="3" id="KW-1185">Reference proteome</keyword>
<reference evidence="2 3" key="1">
    <citation type="journal article" date="2018" name="Biotechnol. Adv.">
        <title>Improved genomic resources and new bioinformatic workflow for the carcinogenic parasite Clonorchis sinensis: Biotechnological implications.</title>
        <authorList>
            <person name="Wang D."/>
            <person name="Korhonen P.K."/>
            <person name="Gasser R.B."/>
            <person name="Young N.D."/>
        </authorList>
    </citation>
    <scope>NUCLEOTIDE SEQUENCE [LARGE SCALE GENOMIC DNA]</scope>
    <source>
        <strain evidence="2">Cs-k2</strain>
    </source>
</reference>
<organism evidence="2 3">
    <name type="scientific">Clonorchis sinensis</name>
    <name type="common">Chinese liver fluke</name>
    <dbReference type="NCBI Taxonomy" id="79923"/>
    <lineage>
        <taxon>Eukaryota</taxon>
        <taxon>Metazoa</taxon>
        <taxon>Spiralia</taxon>
        <taxon>Lophotrochozoa</taxon>
        <taxon>Platyhelminthes</taxon>
        <taxon>Trematoda</taxon>
        <taxon>Digenea</taxon>
        <taxon>Opisthorchiida</taxon>
        <taxon>Opisthorchiata</taxon>
        <taxon>Opisthorchiidae</taxon>
        <taxon>Clonorchis</taxon>
    </lineage>
</organism>
<evidence type="ECO:0000313" key="3">
    <source>
        <dbReference type="Proteomes" id="UP000286415"/>
    </source>
</evidence>
<evidence type="ECO:0000256" key="1">
    <source>
        <dbReference type="SAM" id="MobiDB-lite"/>
    </source>
</evidence>